<dbReference type="PANTHER" id="PTHR12356">
    <property type="entry name" value="NUCLEAR MOVEMENT PROTEIN NUDC"/>
    <property type="match status" value="1"/>
</dbReference>
<dbReference type="GO" id="GO:0051082">
    <property type="term" value="F:unfolded protein binding"/>
    <property type="evidence" value="ECO:0007669"/>
    <property type="project" value="TreeGrafter"/>
</dbReference>
<dbReference type="GO" id="GO:0005737">
    <property type="term" value="C:cytoplasm"/>
    <property type="evidence" value="ECO:0007669"/>
    <property type="project" value="TreeGrafter"/>
</dbReference>
<feature type="region of interest" description="Disordered" evidence="1">
    <location>
        <begin position="1"/>
        <end position="70"/>
    </location>
</feature>
<dbReference type="GO" id="GO:0006457">
    <property type="term" value="P:protein folding"/>
    <property type="evidence" value="ECO:0007669"/>
    <property type="project" value="TreeGrafter"/>
</dbReference>
<dbReference type="InterPro" id="IPR008978">
    <property type="entry name" value="HSP20-like_chaperone"/>
</dbReference>
<sequence length="389" mass="42645">MSEEKSSEGTLGSAQAGGESSESSMTPEKRLEWLREHGVQVETAEERRQKQIKDIMKEPDEAMPNDGAEGYDSFSYVLVPADESKPLRELTLVRPSLSSSSSSSASSARDLLPEHLKTYFSAKSRKALEDVDLSLLKEQAAGGALLGTDGTPATVSDEALREVTSQSSTEIFPLVRPCPSNRHRGINVYLDEIGMLKRLPLNRRAAKFAERAGFNPPPQFYGDVFLGRVHRGPQTGGRETNDDFRVGDDTNPDAGWMKSAAQENLEHQREMNEMTGRRGETMVSAAGTEGVAKSEAGGYSWTQEDEEIEIAVPIVDVGEDAAKSKDVAVKFKSQSVQVRFRGIEALSLDLFAPVDVDGCTWTLERSEGDVKIVLTCEKTEEATWPRIGR</sequence>
<dbReference type="EMBL" id="HBKQ01011375">
    <property type="protein sequence ID" value="CAE2219169.1"/>
    <property type="molecule type" value="Transcribed_RNA"/>
</dbReference>
<feature type="compositionally biased region" description="Low complexity" evidence="1">
    <location>
        <begin position="12"/>
        <end position="24"/>
    </location>
</feature>
<evidence type="ECO:0000259" key="2">
    <source>
        <dbReference type="PROSITE" id="PS51203"/>
    </source>
</evidence>
<dbReference type="Pfam" id="PF04969">
    <property type="entry name" value="CS"/>
    <property type="match status" value="1"/>
</dbReference>
<evidence type="ECO:0000256" key="1">
    <source>
        <dbReference type="SAM" id="MobiDB-lite"/>
    </source>
</evidence>
<protein>
    <recommendedName>
        <fullName evidence="2">CS domain-containing protein</fullName>
    </recommendedName>
</protein>
<feature type="domain" description="CS" evidence="2">
    <location>
        <begin position="294"/>
        <end position="388"/>
    </location>
</feature>
<dbReference type="InterPro" id="IPR007052">
    <property type="entry name" value="CS_dom"/>
</dbReference>
<dbReference type="AlphaFoldDB" id="A0A7S4MF02"/>
<name>A0A7S4MF02_9STRA</name>
<evidence type="ECO:0000313" key="3">
    <source>
        <dbReference type="EMBL" id="CAE2219169.1"/>
    </source>
</evidence>
<gene>
    <name evidence="3" type="ORF">OAUR00152_LOCUS7663</name>
</gene>
<reference evidence="3" key="1">
    <citation type="submission" date="2021-01" db="EMBL/GenBank/DDBJ databases">
        <authorList>
            <person name="Corre E."/>
            <person name="Pelletier E."/>
            <person name="Niang G."/>
            <person name="Scheremetjew M."/>
            <person name="Finn R."/>
            <person name="Kale V."/>
            <person name="Holt S."/>
            <person name="Cochrane G."/>
            <person name="Meng A."/>
            <person name="Brown T."/>
            <person name="Cohen L."/>
        </authorList>
    </citation>
    <scope>NUCLEOTIDE SEQUENCE</scope>
    <source>
        <strain evidence="3">Isolate 1302-5</strain>
    </source>
</reference>
<dbReference type="Gene3D" id="2.60.40.790">
    <property type="match status" value="1"/>
</dbReference>
<dbReference type="CDD" id="cd06467">
    <property type="entry name" value="p23_NUDC_like"/>
    <property type="match status" value="1"/>
</dbReference>
<dbReference type="InterPro" id="IPR037898">
    <property type="entry name" value="NudC_fam"/>
</dbReference>
<dbReference type="SUPFAM" id="SSF49764">
    <property type="entry name" value="HSP20-like chaperones"/>
    <property type="match status" value="1"/>
</dbReference>
<feature type="compositionally biased region" description="Basic and acidic residues" evidence="1">
    <location>
        <begin position="27"/>
        <end position="60"/>
    </location>
</feature>
<accession>A0A7S4MF02</accession>
<organism evidence="3">
    <name type="scientific">Odontella aurita</name>
    <dbReference type="NCBI Taxonomy" id="265563"/>
    <lineage>
        <taxon>Eukaryota</taxon>
        <taxon>Sar</taxon>
        <taxon>Stramenopiles</taxon>
        <taxon>Ochrophyta</taxon>
        <taxon>Bacillariophyta</taxon>
        <taxon>Mediophyceae</taxon>
        <taxon>Biddulphiophycidae</taxon>
        <taxon>Eupodiscales</taxon>
        <taxon>Odontellaceae</taxon>
        <taxon>Odontella</taxon>
    </lineage>
</organism>
<dbReference type="PROSITE" id="PS51203">
    <property type="entry name" value="CS"/>
    <property type="match status" value="1"/>
</dbReference>
<proteinExistence type="predicted"/>